<dbReference type="Proteomes" id="UP001320831">
    <property type="component" value="Unassembled WGS sequence"/>
</dbReference>
<sequence>MLRSPSSSSPSRAPNTGIGALDYELAEEMAAVLGRAGRRAEESLDRLAAHDGEGAERANLLREAADAVYAYFIQRELCGMKRHDEVVRHLAIPRAVLVRLGAR</sequence>
<evidence type="ECO:0000313" key="2">
    <source>
        <dbReference type="Proteomes" id="UP001320831"/>
    </source>
</evidence>
<organism evidence="1 2">
    <name type="scientific">Chelativorans salis</name>
    <dbReference type="NCBI Taxonomy" id="2978478"/>
    <lineage>
        <taxon>Bacteria</taxon>
        <taxon>Pseudomonadati</taxon>
        <taxon>Pseudomonadota</taxon>
        <taxon>Alphaproteobacteria</taxon>
        <taxon>Hyphomicrobiales</taxon>
        <taxon>Phyllobacteriaceae</taxon>
        <taxon>Chelativorans</taxon>
    </lineage>
</organism>
<dbReference type="EMBL" id="JAOCZP010000002">
    <property type="protein sequence ID" value="MCT7374793.1"/>
    <property type="molecule type" value="Genomic_DNA"/>
</dbReference>
<comment type="caution">
    <text evidence="1">The sequence shown here is derived from an EMBL/GenBank/DDBJ whole genome shotgun (WGS) entry which is preliminary data.</text>
</comment>
<dbReference type="RefSeq" id="WP_260901299.1">
    <property type="nucleotide sequence ID" value="NZ_JAOCZP010000002.1"/>
</dbReference>
<evidence type="ECO:0000313" key="1">
    <source>
        <dbReference type="EMBL" id="MCT7374793.1"/>
    </source>
</evidence>
<keyword evidence="2" id="KW-1185">Reference proteome</keyword>
<dbReference type="InterPro" id="IPR046606">
    <property type="entry name" value="DUF6665"/>
</dbReference>
<accession>A0ABT2LN13</accession>
<gene>
    <name evidence="1" type="ORF">N5A92_07060</name>
</gene>
<name>A0ABT2LN13_9HYPH</name>
<reference evidence="1 2" key="1">
    <citation type="submission" date="2022-09" db="EMBL/GenBank/DDBJ databases">
        <title>Chelativorans salina sp. nov., a novel slightly halophilic bacterium isolated from a saline lake sediment enrichment.</title>
        <authorList>
            <person name="Gao L."/>
            <person name="Fang B.-Z."/>
            <person name="Li W.-J."/>
        </authorList>
    </citation>
    <scope>NUCLEOTIDE SEQUENCE [LARGE SCALE GENOMIC DNA]</scope>
    <source>
        <strain evidence="1 2">EGI FJ00035</strain>
    </source>
</reference>
<dbReference type="Pfam" id="PF20370">
    <property type="entry name" value="DUF6665"/>
    <property type="match status" value="1"/>
</dbReference>
<proteinExistence type="predicted"/>
<protein>
    <submittedName>
        <fullName evidence="1">Uncharacterized protein</fullName>
    </submittedName>
</protein>